<dbReference type="Gene3D" id="3.90.70.10">
    <property type="entry name" value="Cysteine proteinases"/>
    <property type="match status" value="1"/>
</dbReference>
<organism evidence="8">
    <name type="scientific">Hyperionvirus sp</name>
    <dbReference type="NCBI Taxonomy" id="2487770"/>
    <lineage>
        <taxon>Viruses</taxon>
        <taxon>Varidnaviria</taxon>
        <taxon>Bamfordvirae</taxon>
        <taxon>Nucleocytoviricota</taxon>
        <taxon>Megaviricetes</taxon>
        <taxon>Imitervirales</taxon>
        <taxon>Mimiviridae</taxon>
        <taxon>Klosneuvirinae</taxon>
    </lineage>
</organism>
<dbReference type="InterPro" id="IPR025661">
    <property type="entry name" value="Pept_asp_AS"/>
</dbReference>
<dbReference type="GO" id="GO:0006508">
    <property type="term" value="P:proteolysis"/>
    <property type="evidence" value="ECO:0007669"/>
    <property type="project" value="UniProtKB-KW"/>
</dbReference>
<dbReference type="SMART" id="SM00848">
    <property type="entry name" value="Inhibitor_I29"/>
    <property type="match status" value="1"/>
</dbReference>
<evidence type="ECO:0000259" key="6">
    <source>
        <dbReference type="SMART" id="SM00645"/>
    </source>
</evidence>
<gene>
    <name evidence="8" type="ORF">Hyperionvirus32_21</name>
</gene>
<dbReference type="InterPro" id="IPR039417">
    <property type="entry name" value="Peptidase_C1A_papain-like"/>
</dbReference>
<dbReference type="InterPro" id="IPR000668">
    <property type="entry name" value="Peptidase_C1A_C"/>
</dbReference>
<comment type="similarity">
    <text evidence="1">Belongs to the peptidase C1 family.</text>
</comment>
<dbReference type="PROSITE" id="PS00139">
    <property type="entry name" value="THIOL_PROTEASE_CYS"/>
    <property type="match status" value="1"/>
</dbReference>
<evidence type="ECO:0000256" key="5">
    <source>
        <dbReference type="ARBA" id="ARBA00023157"/>
    </source>
</evidence>
<keyword evidence="5" id="KW-1015">Disulfide bond</keyword>
<proteinExistence type="inferred from homology"/>
<evidence type="ECO:0000313" key="8">
    <source>
        <dbReference type="EMBL" id="AYV84654.1"/>
    </source>
</evidence>
<dbReference type="SUPFAM" id="SSF54001">
    <property type="entry name" value="Cysteine proteinases"/>
    <property type="match status" value="1"/>
</dbReference>
<dbReference type="SMART" id="SM00645">
    <property type="entry name" value="Pept_C1"/>
    <property type="match status" value="1"/>
</dbReference>
<dbReference type="Pfam" id="PF00112">
    <property type="entry name" value="Peptidase_C1"/>
    <property type="match status" value="1"/>
</dbReference>
<reference evidence="8" key="1">
    <citation type="submission" date="2018-10" db="EMBL/GenBank/DDBJ databases">
        <title>Hidden diversity of soil giant viruses.</title>
        <authorList>
            <person name="Schulz F."/>
            <person name="Alteio L."/>
            <person name="Goudeau D."/>
            <person name="Ryan E.M."/>
            <person name="Malmstrom R.R."/>
            <person name="Blanchard J."/>
            <person name="Woyke T."/>
        </authorList>
    </citation>
    <scope>NUCLEOTIDE SEQUENCE</scope>
    <source>
        <strain evidence="8">HYV1</strain>
    </source>
</reference>
<dbReference type="InterPro" id="IPR013201">
    <property type="entry name" value="Prot_inhib_I29"/>
</dbReference>
<name>A0A3G5ADG1_9VIRU</name>
<dbReference type="FunFam" id="3.90.70.10:FF:000006">
    <property type="entry name" value="Cathepsin S"/>
    <property type="match status" value="1"/>
</dbReference>
<evidence type="ECO:0000259" key="7">
    <source>
        <dbReference type="SMART" id="SM00848"/>
    </source>
</evidence>
<dbReference type="Pfam" id="PF08246">
    <property type="entry name" value="Inhibitor_I29"/>
    <property type="match status" value="1"/>
</dbReference>
<dbReference type="PROSITE" id="PS00640">
    <property type="entry name" value="THIOL_PROTEASE_ASN"/>
    <property type="match status" value="1"/>
</dbReference>
<dbReference type="CDD" id="cd02248">
    <property type="entry name" value="Peptidase_C1A"/>
    <property type="match status" value="1"/>
</dbReference>
<feature type="domain" description="Peptidase C1A papain C-terminal" evidence="6">
    <location>
        <begin position="115"/>
        <end position="332"/>
    </location>
</feature>
<dbReference type="InterPro" id="IPR013128">
    <property type="entry name" value="Peptidase_C1A"/>
</dbReference>
<protein>
    <submittedName>
        <fullName evidence="8">Cathepsin L1 isoform X1</fullName>
    </submittedName>
</protein>
<dbReference type="EMBL" id="MK072414">
    <property type="protein sequence ID" value="AYV84654.1"/>
    <property type="molecule type" value="Genomic_DNA"/>
</dbReference>
<dbReference type="PRINTS" id="PR00705">
    <property type="entry name" value="PAPAIN"/>
</dbReference>
<dbReference type="InterPro" id="IPR000169">
    <property type="entry name" value="Pept_cys_AS"/>
</dbReference>
<dbReference type="GO" id="GO:0008234">
    <property type="term" value="F:cysteine-type peptidase activity"/>
    <property type="evidence" value="ECO:0007669"/>
    <property type="project" value="InterPro"/>
</dbReference>
<accession>A0A3G5ADG1</accession>
<keyword evidence="2" id="KW-0645">Protease</keyword>
<dbReference type="InterPro" id="IPR038765">
    <property type="entry name" value="Papain-like_cys_pep_sf"/>
</dbReference>
<keyword evidence="3" id="KW-0378">Hydrolase</keyword>
<evidence type="ECO:0000256" key="4">
    <source>
        <dbReference type="ARBA" id="ARBA00023145"/>
    </source>
</evidence>
<sequence>MPRNSIIRLFVGLCILKLIQSHSIDRKTEWGLWKEKMNMNFGSEDDFRFKIWFQNSEYIEEHNRGNHSYKLEMNKFGAMTEDEFGDFNRFGKNGKDIPRDICTNTSIINIEHNYIPDKVDWREKGVVTPIKDQGQCGSCWAFSAVGAFESAWTLSRGTMFNLSEQQLVDCSGPEGNFGCGGGLMDFAFQYAKKYGLTTNASYPYTATDDDCQPAKPVASVARCVDFDPVGGHQNETEHLMEYIVAYQQPISVAVYAGNSFWQFYKEGIIDDPACGPNDDHGVVAVGFGVTDKGEEYWILKNSWGLDWGISGYVSLARNKNMCGIAEYPSYPII</sequence>
<feature type="domain" description="Cathepsin propeptide inhibitor" evidence="7">
    <location>
        <begin position="30"/>
        <end position="84"/>
    </location>
</feature>
<evidence type="ECO:0000256" key="1">
    <source>
        <dbReference type="ARBA" id="ARBA00008455"/>
    </source>
</evidence>
<evidence type="ECO:0000256" key="3">
    <source>
        <dbReference type="ARBA" id="ARBA00022801"/>
    </source>
</evidence>
<evidence type="ECO:0000256" key="2">
    <source>
        <dbReference type="ARBA" id="ARBA00022670"/>
    </source>
</evidence>
<keyword evidence="4" id="KW-0865">Zymogen</keyword>
<dbReference type="PANTHER" id="PTHR12411">
    <property type="entry name" value="CYSTEINE PROTEASE FAMILY C1-RELATED"/>
    <property type="match status" value="1"/>
</dbReference>